<dbReference type="InterPro" id="IPR011010">
    <property type="entry name" value="DNA_brk_join_enz"/>
</dbReference>
<dbReference type="STRING" id="1365950.SAMN05428963_108183"/>
<dbReference type="InterPro" id="IPR013762">
    <property type="entry name" value="Integrase-like_cat_sf"/>
</dbReference>
<evidence type="ECO:0000313" key="4">
    <source>
        <dbReference type="EMBL" id="SKA22199.1"/>
    </source>
</evidence>
<evidence type="ECO:0000313" key="5">
    <source>
        <dbReference type="Proteomes" id="UP000190135"/>
    </source>
</evidence>
<dbReference type="Pfam" id="PF00589">
    <property type="entry name" value="Phage_integrase"/>
    <property type="match status" value="1"/>
</dbReference>
<keyword evidence="5" id="KW-1185">Reference proteome</keyword>
<protein>
    <submittedName>
        <fullName evidence="4">Site-specific recombinase XerD</fullName>
    </submittedName>
</protein>
<feature type="domain" description="Tyr recombinase" evidence="2">
    <location>
        <begin position="328"/>
        <end position="508"/>
    </location>
</feature>
<reference evidence="4 5" key="1">
    <citation type="submission" date="2017-02" db="EMBL/GenBank/DDBJ databases">
        <authorList>
            <person name="Peterson S.W."/>
        </authorList>
    </citation>
    <scope>NUCLEOTIDE SEQUENCE [LARGE SCALE GENOMIC DNA]</scope>
    <source>
        <strain evidence="4 5">USBA 369</strain>
    </source>
</reference>
<proteinExistence type="predicted"/>
<dbReference type="AlphaFoldDB" id="A0A1T4S1N0"/>
<dbReference type="GO" id="GO:0015074">
    <property type="term" value="P:DNA integration"/>
    <property type="evidence" value="ECO:0007669"/>
    <property type="project" value="InterPro"/>
</dbReference>
<dbReference type="GO" id="GO:0006310">
    <property type="term" value="P:DNA recombination"/>
    <property type="evidence" value="ECO:0007669"/>
    <property type="project" value="UniProtKB-KW"/>
</dbReference>
<dbReference type="InterPro" id="IPR046668">
    <property type="entry name" value="DUF6538"/>
</dbReference>
<organism evidence="4 5">
    <name type="scientific">Consotaella salsifontis</name>
    <dbReference type="NCBI Taxonomy" id="1365950"/>
    <lineage>
        <taxon>Bacteria</taxon>
        <taxon>Pseudomonadati</taxon>
        <taxon>Pseudomonadota</taxon>
        <taxon>Alphaproteobacteria</taxon>
        <taxon>Hyphomicrobiales</taxon>
        <taxon>Aurantimonadaceae</taxon>
        <taxon>Consotaella</taxon>
    </lineage>
</organism>
<dbReference type="Pfam" id="PF20172">
    <property type="entry name" value="DUF6538"/>
    <property type="match status" value="1"/>
</dbReference>
<dbReference type="Proteomes" id="UP000190135">
    <property type="component" value="Unassembled WGS sequence"/>
</dbReference>
<gene>
    <name evidence="4" type="ORF">SAMN05428963_108183</name>
</gene>
<evidence type="ECO:0000259" key="3">
    <source>
        <dbReference type="Pfam" id="PF20172"/>
    </source>
</evidence>
<dbReference type="InterPro" id="IPR002104">
    <property type="entry name" value="Integrase_catalytic"/>
</dbReference>
<feature type="domain" description="DUF6538" evidence="3">
    <location>
        <begin position="2"/>
        <end position="44"/>
    </location>
</feature>
<dbReference type="CDD" id="cd01184">
    <property type="entry name" value="INT_C_like_1"/>
    <property type="match status" value="1"/>
</dbReference>
<dbReference type="Gene3D" id="1.10.443.10">
    <property type="entry name" value="Intergrase catalytic core"/>
    <property type="match status" value="1"/>
</dbReference>
<sequence length="545" mass="60955">MDLVSCLGKSDIRRSLRTSDARAARRRAWTLLRAVEEAFETLRRAGLSSDARSAFGAILDHVIDEFDGGQSRWAERAKYRYLIERLVADEPLMPAFDREAAEAPRSTYPNIRPHPEAGPRVTADVAMRTAASRGGAMATVPSAAQPTAGASMSAADIAAMIDKGIGAAIKRAMARPGSDDLLSSRVPAFLQRKTEELGPKAKHLADYSGRIAVFIAIVGDKPIGAYTIEDMHRFRDILDQIPVKGRQRFKTADPLLQIRMNRELAIPFPPIDPVTVDAKYLSPIKTLFSHLEGLGVIEKSPLDGITSKRMKGEDGIAIGPSEERLPFEPDHLAKLRKIADQKPQSSPDRWWIRVLPRTGLRLDEFAVLSVFDIRQIHGRWCVDLLHLDNGDPAHRERRKELDVKTSNSRRVVPIHRALIEDGFLDLVEARRKRSGERAPLFPQCKPDRYGCYSSALSKRLTRQIDEVTPDRRHVTHSTRHNFAAACDAAGVPDSVRERFLGHAVDETAVQDGRARPRGSRAKLRRRYGSPIPSREEMDWIDRLQV</sequence>
<dbReference type="EMBL" id="FUXL01000008">
    <property type="protein sequence ID" value="SKA22199.1"/>
    <property type="molecule type" value="Genomic_DNA"/>
</dbReference>
<dbReference type="GO" id="GO:0003677">
    <property type="term" value="F:DNA binding"/>
    <property type="evidence" value="ECO:0007669"/>
    <property type="project" value="InterPro"/>
</dbReference>
<accession>A0A1T4S1N0</accession>
<keyword evidence="1" id="KW-0233">DNA recombination</keyword>
<dbReference type="SUPFAM" id="SSF56349">
    <property type="entry name" value="DNA breaking-rejoining enzymes"/>
    <property type="match status" value="1"/>
</dbReference>
<evidence type="ECO:0000256" key="1">
    <source>
        <dbReference type="ARBA" id="ARBA00023172"/>
    </source>
</evidence>
<evidence type="ECO:0000259" key="2">
    <source>
        <dbReference type="Pfam" id="PF00589"/>
    </source>
</evidence>
<name>A0A1T4S1N0_9HYPH</name>